<keyword evidence="6 10" id="KW-0819">tRNA processing</keyword>
<gene>
    <name evidence="13" type="ORF">KFL_003380080</name>
</gene>
<feature type="domain" description="SAM-dependent methyltransferase TRM5/TYW2-type" evidence="12">
    <location>
        <begin position="161"/>
        <end position="570"/>
    </location>
</feature>
<evidence type="ECO:0000313" key="14">
    <source>
        <dbReference type="Proteomes" id="UP000054558"/>
    </source>
</evidence>
<evidence type="ECO:0000256" key="7">
    <source>
        <dbReference type="ARBA" id="ARBA00023128"/>
    </source>
</evidence>
<dbReference type="GO" id="GO:0005634">
    <property type="term" value="C:nucleus"/>
    <property type="evidence" value="ECO:0007669"/>
    <property type="project" value="UniProtKB-SubCell"/>
</dbReference>
<dbReference type="Pfam" id="PF25133">
    <property type="entry name" value="TYW2_N_2"/>
    <property type="match status" value="1"/>
</dbReference>
<dbReference type="AlphaFoldDB" id="A0A1Y1I9H1"/>
<keyword evidence="2 10" id="KW-0963">Cytoplasm</keyword>
<keyword evidence="7 10" id="KW-0496">Mitochondrion</keyword>
<evidence type="ECO:0000256" key="1">
    <source>
        <dbReference type="ARBA" id="ARBA00009775"/>
    </source>
</evidence>
<comment type="function">
    <text evidence="10">Specifically methylates the N1 position of guanosine-37 in various cytoplasmic and mitochondrial tRNAs. Methylation is not dependent on the nature of the nucleoside 5' of the target nucleoside. This is the first step in the biosynthesis of wybutosine (yW), a modified base adjacent to the anticodon of tRNAs and required for accurate decoding.</text>
</comment>
<dbReference type="GO" id="GO:0008175">
    <property type="term" value="F:tRNA methyltransferase activity"/>
    <property type="evidence" value="ECO:0000318"/>
    <property type="project" value="GO_Central"/>
</dbReference>
<dbReference type="SUPFAM" id="SSF53335">
    <property type="entry name" value="S-adenosyl-L-methionine-dependent methyltransferases"/>
    <property type="match status" value="1"/>
</dbReference>
<dbReference type="GO" id="GO:0052906">
    <property type="term" value="F:tRNA (guanine(37)-N1)-methyltransferase activity"/>
    <property type="evidence" value="ECO:0007669"/>
    <property type="project" value="UniProtKB-UniRule"/>
</dbReference>
<dbReference type="InterPro" id="IPR029063">
    <property type="entry name" value="SAM-dependent_MTases_sf"/>
</dbReference>
<keyword evidence="4 10" id="KW-0808">Transferase</keyword>
<comment type="similarity">
    <text evidence="1">Belongs to the class I-like SAM-binding methyltransferase superfamily. TRM5/TYW2 family.</text>
</comment>
<dbReference type="InterPro" id="IPR025792">
    <property type="entry name" value="tRNA_Gua_MeTrfase_euk"/>
</dbReference>
<keyword evidence="8 10" id="KW-0539">Nucleus</keyword>
<evidence type="ECO:0000256" key="9">
    <source>
        <dbReference type="ARBA" id="ARBA00047783"/>
    </source>
</evidence>
<dbReference type="OMA" id="VGSHSQF"/>
<evidence type="ECO:0000256" key="10">
    <source>
        <dbReference type="HAMAP-Rule" id="MF_03152"/>
    </source>
</evidence>
<feature type="compositionally biased region" description="Basic and acidic residues" evidence="11">
    <location>
        <begin position="471"/>
        <end position="480"/>
    </location>
</feature>
<feature type="compositionally biased region" description="Gly residues" evidence="11">
    <location>
        <begin position="431"/>
        <end position="452"/>
    </location>
</feature>
<evidence type="ECO:0000259" key="12">
    <source>
        <dbReference type="PROSITE" id="PS51684"/>
    </source>
</evidence>
<dbReference type="OrthoDB" id="408788at2759"/>
<dbReference type="GO" id="GO:0005759">
    <property type="term" value="C:mitochondrial matrix"/>
    <property type="evidence" value="ECO:0007669"/>
    <property type="project" value="UniProtKB-SubCell"/>
</dbReference>
<dbReference type="EMBL" id="DF237287">
    <property type="protein sequence ID" value="GAQ87203.1"/>
    <property type="molecule type" value="Genomic_DNA"/>
</dbReference>
<keyword evidence="14" id="KW-1185">Reference proteome</keyword>
<feature type="region of interest" description="Disordered" evidence="11">
    <location>
        <begin position="327"/>
        <end position="368"/>
    </location>
</feature>
<dbReference type="STRING" id="105231.A0A1Y1I9H1"/>
<comment type="subunit">
    <text evidence="10">Monomer.</text>
</comment>
<evidence type="ECO:0000313" key="13">
    <source>
        <dbReference type="EMBL" id="GAQ87203.1"/>
    </source>
</evidence>
<feature type="binding site" evidence="10">
    <location>
        <position position="251"/>
    </location>
    <ligand>
        <name>S-adenosyl-L-methionine</name>
        <dbReference type="ChEBI" id="CHEBI:59789"/>
    </ligand>
</feature>
<keyword evidence="3 10" id="KW-0489">Methyltransferase</keyword>
<keyword evidence="5 10" id="KW-0949">S-adenosyl-L-methionine</keyword>
<dbReference type="PROSITE" id="PS51684">
    <property type="entry name" value="SAM_MT_TRM5_TYW2"/>
    <property type="match status" value="1"/>
</dbReference>
<evidence type="ECO:0000256" key="11">
    <source>
        <dbReference type="SAM" id="MobiDB-lite"/>
    </source>
</evidence>
<evidence type="ECO:0000256" key="5">
    <source>
        <dbReference type="ARBA" id="ARBA00022691"/>
    </source>
</evidence>
<comment type="similarity">
    <text evidence="10">Belongs to the TRM5 / TYW2 family.</text>
</comment>
<feature type="region of interest" description="Disordered" evidence="11">
    <location>
        <begin position="580"/>
        <end position="607"/>
    </location>
</feature>
<dbReference type="GO" id="GO:0070901">
    <property type="term" value="P:mitochondrial tRNA methylation"/>
    <property type="evidence" value="ECO:0007669"/>
    <property type="project" value="UniProtKB-ARBA"/>
</dbReference>
<dbReference type="EC" id="2.1.1.228" evidence="10"/>
<feature type="binding site" evidence="10">
    <location>
        <position position="489"/>
    </location>
    <ligand>
        <name>S-adenosyl-L-methionine</name>
        <dbReference type="ChEBI" id="CHEBI:59789"/>
    </ligand>
</feature>
<dbReference type="GO" id="GO:0002939">
    <property type="term" value="P:tRNA N1-guanine methylation"/>
    <property type="evidence" value="ECO:0000318"/>
    <property type="project" value="GO_Central"/>
</dbReference>
<evidence type="ECO:0000256" key="4">
    <source>
        <dbReference type="ARBA" id="ARBA00022679"/>
    </source>
</evidence>
<reference evidence="13 14" key="1">
    <citation type="journal article" date="2014" name="Nat. Commun.">
        <title>Klebsormidium flaccidum genome reveals primary factors for plant terrestrial adaptation.</title>
        <authorList>
            <person name="Hori K."/>
            <person name="Maruyama F."/>
            <person name="Fujisawa T."/>
            <person name="Togashi T."/>
            <person name="Yamamoto N."/>
            <person name="Seo M."/>
            <person name="Sato S."/>
            <person name="Yamada T."/>
            <person name="Mori H."/>
            <person name="Tajima N."/>
            <person name="Moriyama T."/>
            <person name="Ikeuchi M."/>
            <person name="Watanabe M."/>
            <person name="Wada H."/>
            <person name="Kobayashi K."/>
            <person name="Saito M."/>
            <person name="Masuda T."/>
            <person name="Sasaki-Sekimoto Y."/>
            <person name="Mashiguchi K."/>
            <person name="Awai K."/>
            <person name="Shimojima M."/>
            <person name="Masuda S."/>
            <person name="Iwai M."/>
            <person name="Nobusawa T."/>
            <person name="Narise T."/>
            <person name="Kondo S."/>
            <person name="Saito H."/>
            <person name="Sato R."/>
            <person name="Murakawa M."/>
            <person name="Ihara Y."/>
            <person name="Oshima-Yamada Y."/>
            <person name="Ohtaka K."/>
            <person name="Satoh M."/>
            <person name="Sonobe K."/>
            <person name="Ishii M."/>
            <person name="Ohtani R."/>
            <person name="Kanamori-Sato M."/>
            <person name="Honoki R."/>
            <person name="Miyazaki D."/>
            <person name="Mochizuki H."/>
            <person name="Umetsu J."/>
            <person name="Higashi K."/>
            <person name="Shibata D."/>
            <person name="Kamiya Y."/>
            <person name="Sato N."/>
            <person name="Nakamura Y."/>
            <person name="Tabata S."/>
            <person name="Ida S."/>
            <person name="Kurokawa K."/>
            <person name="Ohta H."/>
        </authorList>
    </citation>
    <scope>NUCLEOTIDE SEQUENCE [LARGE SCALE GENOMIC DNA]</scope>
    <source>
        <strain evidence="13 14">NIES-2285</strain>
    </source>
</reference>
<organism evidence="13 14">
    <name type="scientific">Klebsormidium nitens</name>
    <name type="common">Green alga</name>
    <name type="synonym">Ulothrix nitens</name>
    <dbReference type="NCBI Taxonomy" id="105231"/>
    <lineage>
        <taxon>Eukaryota</taxon>
        <taxon>Viridiplantae</taxon>
        <taxon>Streptophyta</taxon>
        <taxon>Klebsormidiophyceae</taxon>
        <taxon>Klebsormidiales</taxon>
        <taxon>Klebsormidiaceae</taxon>
        <taxon>Klebsormidium</taxon>
    </lineage>
</organism>
<dbReference type="InterPro" id="IPR056743">
    <property type="entry name" value="TRM5-TYW2-like_MTfase"/>
</dbReference>
<feature type="binding site" evidence="10">
    <location>
        <begin position="317"/>
        <end position="318"/>
    </location>
    <ligand>
        <name>S-adenosyl-L-methionine</name>
        <dbReference type="ChEBI" id="CHEBI:59789"/>
    </ligand>
</feature>
<dbReference type="PANTHER" id="PTHR23245:SF36">
    <property type="entry name" value="TRNA (GUANINE(37)-N1)-METHYLTRANSFERASE"/>
    <property type="match status" value="1"/>
</dbReference>
<sequence length="607" mass="65479">MAFVAGAEVASERTTEMIPERTAEMAPEQNAAPGGAASVEEVHVVLDRSKFVKRVTVQALRVPKGACHQLVKKLSKFKAEYPKVRNVIVEEARPETRLILLGENVSGLDLAGLPESVAAELKADRDVEITQHEVVLDYDSYTADQVLKEVLPAGAEVPSSFETIGHVAHVNLRDELLPYRRIIGEVLLEKNFPRILTVLNKVGTIENEFRVPTFEVLAGDPSTVTEVKQHSARFQLDYAQVYWNSRLEFEHSRLVDQFAREDVICDMFAGIGPFAIPAALKGCAVYANDLNPQSTHYLAINSKLNKVAHRIRVSTLDAREFVRSLVRPAESQPPPLHPPSNSPPVDGQKFNSQASAAESSQAGQQISDQGLGLATYRQDNVGPASATETTTERAQGFPAGGTESRTSGEGPNGTLEAGTASRLSREVGSSSGPGGVLPSTGGAGQNASGGSGSVPPGGKVGKGGKAAAVRPPKEPVPETPRKIDHVVMNLPASGIEFLDVFNGLFDRASWRLPLPRIHCYCFARADETDADVIRRAEEALGGAIPKPVVWNVRDVAPNKTMLCVSFTLPDDVGYSQQDTMHMQCSSDKSSDVESHENPNFSKKSRVE</sequence>
<evidence type="ECO:0000256" key="2">
    <source>
        <dbReference type="ARBA" id="ARBA00022490"/>
    </source>
</evidence>
<accession>A0A1Y1I9H1</accession>
<proteinExistence type="inferred from homology"/>
<evidence type="ECO:0000256" key="6">
    <source>
        <dbReference type="ARBA" id="ARBA00022694"/>
    </source>
</evidence>
<name>A0A1Y1I9H1_KLENI</name>
<comment type="catalytic activity">
    <reaction evidence="9 10">
        <text>guanosine(37) in tRNA + S-adenosyl-L-methionine = N(1)-methylguanosine(37) in tRNA + S-adenosyl-L-homocysteine + H(+)</text>
        <dbReference type="Rhea" id="RHEA:36899"/>
        <dbReference type="Rhea" id="RHEA-COMP:10145"/>
        <dbReference type="Rhea" id="RHEA-COMP:10147"/>
        <dbReference type="ChEBI" id="CHEBI:15378"/>
        <dbReference type="ChEBI" id="CHEBI:57856"/>
        <dbReference type="ChEBI" id="CHEBI:59789"/>
        <dbReference type="ChEBI" id="CHEBI:73542"/>
        <dbReference type="ChEBI" id="CHEBI:74269"/>
        <dbReference type="EC" id="2.1.1.228"/>
    </reaction>
</comment>
<feature type="compositionally biased region" description="Low complexity" evidence="11">
    <location>
        <begin position="352"/>
        <end position="365"/>
    </location>
</feature>
<evidence type="ECO:0000256" key="8">
    <source>
        <dbReference type="ARBA" id="ARBA00023242"/>
    </source>
</evidence>
<dbReference type="InterPro" id="IPR056744">
    <property type="entry name" value="TRM5/TYW2-like_N"/>
</dbReference>
<dbReference type="FunFam" id="3.30.300.110:FF:000001">
    <property type="entry name" value="tRNA (guanine(37)-N1)-methyltransferase"/>
    <property type="match status" value="1"/>
</dbReference>
<dbReference type="Gene3D" id="3.30.300.110">
    <property type="entry name" value="Met-10+ protein-like domains"/>
    <property type="match status" value="1"/>
</dbReference>
<dbReference type="InterPro" id="IPR030382">
    <property type="entry name" value="MeTrfase_TRM5/TYW2"/>
</dbReference>
<dbReference type="Proteomes" id="UP000054558">
    <property type="component" value="Unassembled WGS sequence"/>
</dbReference>
<dbReference type="HAMAP" id="MF_03152">
    <property type="entry name" value="TRM5"/>
    <property type="match status" value="1"/>
</dbReference>
<protein>
    <recommendedName>
        <fullName evidence="10">tRNA (guanine(37)-N1)-methyltransferase</fullName>
        <ecNumber evidence="10">2.1.1.228</ecNumber>
    </recommendedName>
    <alternativeName>
        <fullName evidence="10">M1G-methyltransferase</fullName>
    </alternativeName>
    <alternativeName>
        <fullName evidence="10">tRNA [GM37] methyltransferase</fullName>
    </alternativeName>
    <alternativeName>
        <fullName evidence="10">tRNA methyltransferase 5 homolog</fullName>
    </alternativeName>
</protein>
<feature type="compositionally biased region" description="Pro residues" evidence="11">
    <location>
        <begin position="331"/>
        <end position="342"/>
    </location>
</feature>
<dbReference type="PANTHER" id="PTHR23245">
    <property type="entry name" value="TRNA METHYLTRANSFERASE"/>
    <property type="match status" value="1"/>
</dbReference>
<comment type="subcellular location">
    <subcellularLocation>
        <location evidence="10">Mitochondrion matrix</location>
    </subcellularLocation>
    <subcellularLocation>
        <location evidence="10">Nucleus</location>
    </subcellularLocation>
    <subcellularLocation>
        <location evidence="10">Cytoplasm</location>
    </subcellularLocation>
    <text evidence="10">Predominantly in the mitochondria and in the nucleus.</text>
</comment>
<dbReference type="Gene3D" id="3.40.50.150">
    <property type="entry name" value="Vaccinia Virus protein VP39"/>
    <property type="match status" value="2"/>
</dbReference>
<feature type="region of interest" description="Disordered" evidence="11">
    <location>
        <begin position="381"/>
        <end position="480"/>
    </location>
</feature>
<evidence type="ECO:0000256" key="3">
    <source>
        <dbReference type="ARBA" id="ARBA00022603"/>
    </source>
</evidence>
<feature type="binding site" evidence="10">
    <location>
        <begin position="289"/>
        <end position="290"/>
    </location>
    <ligand>
        <name>S-adenosyl-L-methionine</name>
        <dbReference type="ChEBI" id="CHEBI:59789"/>
    </ligand>
</feature>
<dbReference type="GO" id="GO:0005737">
    <property type="term" value="C:cytoplasm"/>
    <property type="evidence" value="ECO:0000318"/>
    <property type="project" value="GO_Central"/>
</dbReference>
<dbReference type="Pfam" id="PF02475">
    <property type="entry name" value="TRM5-TYW2_MTfase"/>
    <property type="match status" value="1"/>
</dbReference>